<organism evidence="1 2">
    <name type="scientific">Pseudoprevotella muciniphila</name>
    <dbReference type="NCBI Taxonomy" id="2133944"/>
    <lineage>
        <taxon>Bacteria</taxon>
        <taxon>Pseudomonadati</taxon>
        <taxon>Bacteroidota</taxon>
        <taxon>Bacteroidia</taxon>
        <taxon>Bacteroidales</taxon>
        <taxon>Prevotellaceae</taxon>
        <taxon>Pseudoprevotella</taxon>
    </lineage>
</organism>
<protein>
    <submittedName>
        <fullName evidence="1">Uncharacterized protein</fullName>
    </submittedName>
</protein>
<dbReference type="KEGG" id="alq:C7Y71_003215"/>
<dbReference type="AlphaFoldDB" id="A0A5P8E599"/>
<proteinExistence type="predicted"/>
<gene>
    <name evidence="1" type="ORF">C7Y71_003215</name>
</gene>
<sequence length="74" mass="8217">MEGIKQISRSAADELYNLTHGAIHVDVMNLEPFVEKMLSAVTKGRFLPRQHTAGNLPIINCETLDSVLQQLNAK</sequence>
<accession>A0A5P8E599</accession>
<name>A0A5P8E599_9BACT</name>
<evidence type="ECO:0000313" key="2">
    <source>
        <dbReference type="Proteomes" id="UP000249375"/>
    </source>
</evidence>
<keyword evidence="2" id="KW-1185">Reference proteome</keyword>
<evidence type="ECO:0000313" key="1">
    <source>
        <dbReference type="EMBL" id="QFQ12108.1"/>
    </source>
</evidence>
<reference evidence="1 2" key="1">
    <citation type="submission" date="2018-11" db="EMBL/GenBank/DDBJ databases">
        <authorList>
            <person name="Na S.W."/>
            <person name="Baik M."/>
        </authorList>
    </citation>
    <scope>NUCLEOTIDE SEQUENCE [LARGE SCALE GENOMIC DNA]</scope>
    <source>
        <strain evidence="1 2">E39</strain>
    </source>
</reference>
<dbReference type="Proteomes" id="UP000249375">
    <property type="component" value="Chromosome"/>
</dbReference>
<dbReference type="EMBL" id="CP033459">
    <property type="protein sequence ID" value="QFQ12108.1"/>
    <property type="molecule type" value="Genomic_DNA"/>
</dbReference>